<proteinExistence type="predicted"/>
<keyword evidence="3" id="KW-1185">Reference proteome</keyword>
<comment type="caution">
    <text evidence="2">The sequence shown here is derived from an EMBL/GenBank/DDBJ whole genome shotgun (WGS) entry which is preliminary data.</text>
</comment>
<gene>
    <name evidence="2" type="ORF">B7P33_05325</name>
</gene>
<evidence type="ECO:0000259" key="1">
    <source>
        <dbReference type="Pfam" id="PF12867"/>
    </source>
</evidence>
<dbReference type="AlphaFoldDB" id="A0A2A4GE47"/>
<dbReference type="EMBL" id="NBWU01000001">
    <property type="protein sequence ID" value="PCE66713.1"/>
    <property type="molecule type" value="Genomic_DNA"/>
</dbReference>
<evidence type="ECO:0000313" key="3">
    <source>
        <dbReference type="Proteomes" id="UP000219559"/>
    </source>
</evidence>
<name>A0A2A4GE47_9FLAO</name>
<dbReference type="InterPro" id="IPR034660">
    <property type="entry name" value="DinB/YfiT-like"/>
</dbReference>
<dbReference type="InterPro" id="IPR024775">
    <property type="entry name" value="DinB-like"/>
</dbReference>
<feature type="domain" description="DinB-like" evidence="1">
    <location>
        <begin position="29"/>
        <end position="152"/>
    </location>
</feature>
<dbReference type="RefSeq" id="WP_097442235.1">
    <property type="nucleotide sequence ID" value="NZ_NBWU01000001.1"/>
</dbReference>
<dbReference type="Pfam" id="PF12867">
    <property type="entry name" value="DinB_2"/>
    <property type="match status" value="1"/>
</dbReference>
<sequence length="163" mass="19181">MKHNLMQFIHQMDEIRLGKPWLGFSFKILLSRCPETKAFTSAGNNLFSPAQLLAHLTFWNRQIYTRVKTGIGPASDSHTDNWPENSKLKTQGWKEVIHEFDQAWVNLKTLLETKDDTFLDTTYSDPDFKKEFSYRFLLEGMIQHETYHMGQLAWALKMNNEKH</sequence>
<reference evidence="2 3" key="1">
    <citation type="submission" date="2017-04" db="EMBL/GenBank/DDBJ databases">
        <title>A new member of the family Flavobacteriaceae isolated from ascidians.</title>
        <authorList>
            <person name="Chen L."/>
        </authorList>
    </citation>
    <scope>NUCLEOTIDE SEQUENCE [LARGE SCALE GENOMIC DNA]</scope>
    <source>
        <strain evidence="2 3">HQA918</strain>
    </source>
</reference>
<accession>A0A2A4GE47</accession>
<protein>
    <recommendedName>
        <fullName evidence="1">DinB-like domain-containing protein</fullName>
    </recommendedName>
</protein>
<evidence type="ECO:0000313" key="2">
    <source>
        <dbReference type="EMBL" id="PCE66713.1"/>
    </source>
</evidence>
<dbReference type="OrthoDB" id="9814103at2"/>
<dbReference type="Gene3D" id="1.20.120.450">
    <property type="entry name" value="dinb family like domain"/>
    <property type="match status" value="1"/>
</dbReference>
<organism evidence="2 3">
    <name type="scientific">Sediminicola luteus</name>
    <dbReference type="NCBI Taxonomy" id="319238"/>
    <lineage>
        <taxon>Bacteria</taxon>
        <taxon>Pseudomonadati</taxon>
        <taxon>Bacteroidota</taxon>
        <taxon>Flavobacteriia</taxon>
        <taxon>Flavobacteriales</taxon>
        <taxon>Flavobacteriaceae</taxon>
        <taxon>Sediminicola</taxon>
    </lineage>
</organism>
<dbReference type="Proteomes" id="UP000219559">
    <property type="component" value="Unassembled WGS sequence"/>
</dbReference>
<dbReference type="SUPFAM" id="SSF109854">
    <property type="entry name" value="DinB/YfiT-like putative metalloenzymes"/>
    <property type="match status" value="1"/>
</dbReference>